<dbReference type="GO" id="GO:0006098">
    <property type="term" value="P:pentose-phosphate shunt"/>
    <property type="evidence" value="ECO:0007669"/>
    <property type="project" value="UniProtKB-UniPathway"/>
</dbReference>
<evidence type="ECO:0000313" key="10">
    <source>
        <dbReference type="Proteomes" id="UP000269923"/>
    </source>
</evidence>
<dbReference type="CDD" id="cd01400">
    <property type="entry name" value="6PGL"/>
    <property type="match status" value="1"/>
</dbReference>
<feature type="domain" description="Glucosamine/galactosamine-6-phosphate isomerase" evidence="8">
    <location>
        <begin position="9"/>
        <end position="217"/>
    </location>
</feature>
<dbReference type="EMBL" id="RQYC01000007">
    <property type="protein sequence ID" value="RRD90239.1"/>
    <property type="molecule type" value="Genomic_DNA"/>
</dbReference>
<dbReference type="PANTHER" id="PTHR11054">
    <property type="entry name" value="6-PHOSPHOGLUCONOLACTONASE"/>
    <property type="match status" value="1"/>
</dbReference>
<dbReference type="UniPathway" id="UPA00115">
    <property type="reaction ID" value="UER00409"/>
</dbReference>
<comment type="catalytic activity">
    <reaction evidence="1 7">
        <text>6-phospho-D-glucono-1,5-lactone + H2O = 6-phospho-D-gluconate + H(+)</text>
        <dbReference type="Rhea" id="RHEA:12556"/>
        <dbReference type="ChEBI" id="CHEBI:15377"/>
        <dbReference type="ChEBI" id="CHEBI:15378"/>
        <dbReference type="ChEBI" id="CHEBI:57955"/>
        <dbReference type="ChEBI" id="CHEBI:58759"/>
        <dbReference type="EC" id="3.1.1.31"/>
    </reaction>
</comment>
<dbReference type="RefSeq" id="WP_124794851.1">
    <property type="nucleotide sequence ID" value="NZ_RQYC01000007.1"/>
</dbReference>
<protein>
    <recommendedName>
        <fullName evidence="6 7">6-phosphogluconolactonase</fullName>
        <shortName evidence="7">6PGL</shortName>
        <ecNumber evidence="5 7">3.1.1.31</ecNumber>
    </recommendedName>
</protein>
<accession>A0A3P2A4F9</accession>
<sequence length="228" mass="24415">MIQHHTFTDARSAAFALAQAVTDALRDTLSRQPHATLAVSGGRSPIAFFQALNTQDLDWSRVNITLVDERIVATTHADSNTALVREYLLQNRAAVARWLPLIADGELAPTPAAALPFAQQHFIQPDVVVLGMGADGHTASLFPQAPQLSAALAPDAPALLHTSPLTAPHERLTLSLPAIERAAAVFLAIGGAEKLAVYQQAAERARVDLPVSLILHSEKVRVDVYSHP</sequence>
<evidence type="ECO:0000256" key="3">
    <source>
        <dbReference type="ARBA" id="ARBA00004961"/>
    </source>
</evidence>
<evidence type="ECO:0000256" key="5">
    <source>
        <dbReference type="ARBA" id="ARBA00013198"/>
    </source>
</evidence>
<comment type="similarity">
    <text evidence="4 7">Belongs to the glucosamine/galactosamine-6-phosphate isomerase family. 6-phosphogluconolactonase subfamily.</text>
</comment>
<dbReference type="STRING" id="1121352.GCA_000620925_01382"/>
<evidence type="ECO:0000259" key="8">
    <source>
        <dbReference type="Pfam" id="PF01182"/>
    </source>
</evidence>
<dbReference type="Proteomes" id="UP000269923">
    <property type="component" value="Unassembled WGS sequence"/>
</dbReference>
<evidence type="ECO:0000256" key="1">
    <source>
        <dbReference type="ARBA" id="ARBA00000832"/>
    </source>
</evidence>
<dbReference type="Pfam" id="PF01182">
    <property type="entry name" value="Glucosamine_iso"/>
    <property type="match status" value="1"/>
</dbReference>
<comment type="pathway">
    <text evidence="3 7">Carbohydrate degradation; pentose phosphate pathway; D-ribulose 5-phosphate from D-glucose 6-phosphate (oxidative stage): step 2/3.</text>
</comment>
<dbReference type="EC" id="3.1.1.31" evidence="5 7"/>
<dbReference type="InterPro" id="IPR037171">
    <property type="entry name" value="NagB/RpiA_transferase-like"/>
</dbReference>
<dbReference type="OrthoDB" id="9810967at2"/>
<reference evidence="9 10" key="1">
    <citation type="submission" date="2018-11" db="EMBL/GenBank/DDBJ databases">
        <title>Genomes From Bacteria Associated with the Canine Oral Cavity: a Test Case for Automated Genome-Based Taxonomic Assignment.</title>
        <authorList>
            <person name="Coil D.A."/>
            <person name="Jospin G."/>
            <person name="Darling A.E."/>
            <person name="Wallis C."/>
            <person name="Davis I.J."/>
            <person name="Harris S."/>
            <person name="Eisen J.A."/>
            <person name="Holcombe L.J."/>
            <person name="O'Flynn C."/>
        </authorList>
    </citation>
    <scope>NUCLEOTIDE SEQUENCE [LARGE SCALE GENOMIC DNA]</scope>
    <source>
        <strain evidence="9 10">COT-280</strain>
    </source>
</reference>
<name>A0A3P2A4F9_9NEIS</name>
<keyword evidence="7 9" id="KW-0378">Hydrolase</keyword>
<evidence type="ECO:0000256" key="7">
    <source>
        <dbReference type="RuleBase" id="RU365095"/>
    </source>
</evidence>
<dbReference type="InterPro" id="IPR039104">
    <property type="entry name" value="6PGL"/>
</dbReference>
<dbReference type="NCBIfam" id="TIGR01198">
    <property type="entry name" value="pgl"/>
    <property type="match status" value="1"/>
</dbReference>
<proteinExistence type="inferred from homology"/>
<dbReference type="GO" id="GO:0005975">
    <property type="term" value="P:carbohydrate metabolic process"/>
    <property type="evidence" value="ECO:0007669"/>
    <property type="project" value="UniProtKB-UniRule"/>
</dbReference>
<gene>
    <name evidence="7 9" type="primary">pgl</name>
    <name evidence="9" type="ORF">EII21_06160</name>
</gene>
<evidence type="ECO:0000256" key="6">
    <source>
        <dbReference type="ARBA" id="ARBA00020337"/>
    </source>
</evidence>
<evidence type="ECO:0000256" key="4">
    <source>
        <dbReference type="ARBA" id="ARBA00010662"/>
    </source>
</evidence>
<keyword evidence="10" id="KW-1185">Reference proteome</keyword>
<organism evidence="9 10">
    <name type="scientific">Conchiformibius steedae</name>
    <dbReference type="NCBI Taxonomy" id="153493"/>
    <lineage>
        <taxon>Bacteria</taxon>
        <taxon>Pseudomonadati</taxon>
        <taxon>Pseudomonadota</taxon>
        <taxon>Betaproteobacteria</taxon>
        <taxon>Neisseriales</taxon>
        <taxon>Neisseriaceae</taxon>
        <taxon>Conchiformibius</taxon>
    </lineage>
</organism>
<evidence type="ECO:0000313" key="9">
    <source>
        <dbReference type="EMBL" id="RRD90239.1"/>
    </source>
</evidence>
<evidence type="ECO:0000256" key="2">
    <source>
        <dbReference type="ARBA" id="ARBA00002681"/>
    </source>
</evidence>
<comment type="function">
    <text evidence="2 7">Hydrolysis of 6-phosphogluconolactone to 6-phosphogluconate.</text>
</comment>
<dbReference type="InterPro" id="IPR006148">
    <property type="entry name" value="Glc/Gal-6P_isomerase"/>
</dbReference>
<dbReference type="GO" id="GO:0017057">
    <property type="term" value="F:6-phosphogluconolactonase activity"/>
    <property type="evidence" value="ECO:0007669"/>
    <property type="project" value="UniProtKB-UniRule"/>
</dbReference>
<comment type="caution">
    <text evidence="9">The sequence shown here is derived from an EMBL/GenBank/DDBJ whole genome shotgun (WGS) entry which is preliminary data.</text>
</comment>
<dbReference type="InterPro" id="IPR005900">
    <property type="entry name" value="6-phosphogluconolactonase_DevB"/>
</dbReference>
<dbReference type="PANTHER" id="PTHR11054:SF0">
    <property type="entry name" value="6-PHOSPHOGLUCONOLACTONASE"/>
    <property type="match status" value="1"/>
</dbReference>
<dbReference type="SUPFAM" id="SSF100950">
    <property type="entry name" value="NagB/RpiA/CoA transferase-like"/>
    <property type="match status" value="1"/>
</dbReference>
<dbReference type="Gene3D" id="3.40.50.1360">
    <property type="match status" value="1"/>
</dbReference>
<dbReference type="AlphaFoldDB" id="A0A3P2A4F9"/>